<dbReference type="Proteomes" id="UP000537592">
    <property type="component" value="Unassembled WGS sequence"/>
</dbReference>
<sequence length="307" mass="33850">MRDIFHIVQNYLADLLDEFYGGAGLHGRLLADFGLTPDQHTIGIAYIKQIQLVHWRKLFLDGFGTGYEESVRDIVQARNRIGLEPSSYIGSYLVLLRSLAAVVGCLYESPRYPMQANETAARIISAASRAIMLDMDLIISTHFDTVRSDSGHQIDNGSDRIRNNAARTIDNLSGIATQVDEIVRFIHNLAGETRILALKASVDAMSAALESPAETTDVAARMAEIRQASNRVVAGIYDTIEDINVLTDSVAISIHDRIEAVADAIRLARQPAEEQSLPTWERARAPVMEAGQSRLGAFVAESARFRR</sequence>
<dbReference type="EMBL" id="JACICC010000003">
    <property type="protein sequence ID" value="MBB3809360.1"/>
    <property type="molecule type" value="Genomic_DNA"/>
</dbReference>
<gene>
    <name evidence="2" type="ORF">FHS81_001442</name>
</gene>
<dbReference type="SUPFAM" id="SSF46458">
    <property type="entry name" value="Globin-like"/>
    <property type="match status" value="1"/>
</dbReference>
<dbReference type="AlphaFoldDB" id="A0A7W6EGD8"/>
<dbReference type="Gene3D" id="1.10.490.10">
    <property type="entry name" value="Globins"/>
    <property type="match status" value="1"/>
</dbReference>
<dbReference type="Pfam" id="PF11563">
    <property type="entry name" value="Protoglobin"/>
    <property type="match status" value="1"/>
</dbReference>
<dbReference type="InterPro" id="IPR039379">
    <property type="entry name" value="Protoglobin_sensor_dom"/>
</dbReference>
<dbReference type="GO" id="GO:0019825">
    <property type="term" value="F:oxygen binding"/>
    <property type="evidence" value="ECO:0007669"/>
    <property type="project" value="InterPro"/>
</dbReference>
<dbReference type="CDD" id="cd01068">
    <property type="entry name" value="globin_sensor"/>
    <property type="match status" value="1"/>
</dbReference>
<evidence type="ECO:0000259" key="1">
    <source>
        <dbReference type="Pfam" id="PF11563"/>
    </source>
</evidence>
<dbReference type="InterPro" id="IPR044398">
    <property type="entry name" value="Globin-sensor_dom"/>
</dbReference>
<name>A0A7W6EGD8_9HYPH</name>
<dbReference type="GO" id="GO:0020037">
    <property type="term" value="F:heme binding"/>
    <property type="evidence" value="ECO:0007669"/>
    <property type="project" value="InterPro"/>
</dbReference>
<organism evidence="2 3">
    <name type="scientific">Pseudochelatococcus contaminans</name>
    <dbReference type="NCBI Taxonomy" id="1538103"/>
    <lineage>
        <taxon>Bacteria</taxon>
        <taxon>Pseudomonadati</taxon>
        <taxon>Pseudomonadota</taxon>
        <taxon>Alphaproteobacteria</taxon>
        <taxon>Hyphomicrobiales</taxon>
        <taxon>Chelatococcaceae</taxon>
        <taxon>Pseudochelatococcus</taxon>
    </lineage>
</organism>
<dbReference type="SUPFAM" id="SSF58104">
    <property type="entry name" value="Methyl-accepting chemotaxis protein (MCP) signaling domain"/>
    <property type="match status" value="1"/>
</dbReference>
<accession>A0A7W6EGD8</accession>
<evidence type="ECO:0000313" key="3">
    <source>
        <dbReference type="Proteomes" id="UP000537592"/>
    </source>
</evidence>
<dbReference type="InterPro" id="IPR012292">
    <property type="entry name" value="Globin/Proto"/>
</dbReference>
<protein>
    <recommendedName>
        <fullName evidence="1">Globin-sensor domain-containing protein</fullName>
    </recommendedName>
</protein>
<feature type="domain" description="Globin-sensor" evidence="1">
    <location>
        <begin position="44"/>
        <end position="145"/>
    </location>
</feature>
<evidence type="ECO:0000313" key="2">
    <source>
        <dbReference type="EMBL" id="MBB3809360.1"/>
    </source>
</evidence>
<proteinExistence type="predicted"/>
<dbReference type="InterPro" id="IPR009050">
    <property type="entry name" value="Globin-like_sf"/>
</dbReference>
<keyword evidence="3" id="KW-1185">Reference proteome</keyword>
<comment type="caution">
    <text evidence="2">The sequence shown here is derived from an EMBL/GenBank/DDBJ whole genome shotgun (WGS) entry which is preliminary data.</text>
</comment>
<reference evidence="2 3" key="1">
    <citation type="submission" date="2020-08" db="EMBL/GenBank/DDBJ databases">
        <title>Genomic Encyclopedia of Type Strains, Phase IV (KMG-IV): sequencing the most valuable type-strain genomes for metagenomic binning, comparative biology and taxonomic classification.</title>
        <authorList>
            <person name="Goeker M."/>
        </authorList>
    </citation>
    <scope>NUCLEOTIDE SEQUENCE [LARGE SCALE GENOMIC DNA]</scope>
    <source>
        <strain evidence="2 3">DSM 28760</strain>
    </source>
</reference>